<organism evidence="2 3">
    <name type="scientific">Campylobacter jejuni</name>
    <dbReference type="NCBI Taxonomy" id="197"/>
    <lineage>
        <taxon>Bacteria</taxon>
        <taxon>Pseudomonadati</taxon>
        <taxon>Campylobacterota</taxon>
        <taxon>Epsilonproteobacteria</taxon>
        <taxon>Campylobacterales</taxon>
        <taxon>Campylobacteraceae</taxon>
        <taxon>Campylobacter</taxon>
    </lineage>
</organism>
<dbReference type="SUPFAM" id="SSF64518">
    <property type="entry name" value="Phase 1 flagellin"/>
    <property type="match status" value="1"/>
</dbReference>
<comment type="caution">
    <text evidence="2">The sequence shown here is derived from an EMBL/GenBank/DDBJ whole genome shotgun (WGS) entry which is preliminary data.</text>
</comment>
<dbReference type="InterPro" id="IPR001029">
    <property type="entry name" value="Flagellin_N"/>
</dbReference>
<evidence type="ECO:0000313" key="2">
    <source>
        <dbReference type="EMBL" id="RTJ97111.1"/>
    </source>
</evidence>
<evidence type="ECO:0000313" key="3">
    <source>
        <dbReference type="Proteomes" id="UP000286791"/>
    </source>
</evidence>
<name>A0A431FU78_CAMJU</name>
<dbReference type="Gene3D" id="1.20.1330.10">
    <property type="entry name" value="f41 fragment of flagellin, N-terminal domain"/>
    <property type="match status" value="1"/>
</dbReference>
<sequence length="97" mass="10062">MGFRINTNVAALNAKANSDLNAKSLDQSLARLSSGLRINSAADDASGMAIADSLRSQANTLGQAISNGNDALGILQTADKAMDEQLKILDTIKTKAT</sequence>
<dbReference type="Pfam" id="PF00669">
    <property type="entry name" value="Flagellin_N"/>
    <property type="match status" value="1"/>
</dbReference>
<dbReference type="Proteomes" id="UP000286791">
    <property type="component" value="Unassembled WGS sequence"/>
</dbReference>
<dbReference type="GO" id="GO:0009288">
    <property type="term" value="C:bacterial-type flagellum"/>
    <property type="evidence" value="ECO:0007669"/>
    <property type="project" value="InterPro"/>
</dbReference>
<feature type="domain" description="Flagellin N-terminal" evidence="1">
    <location>
        <begin position="5"/>
        <end position="97"/>
    </location>
</feature>
<accession>A0A431FU78</accession>
<reference evidence="2" key="1">
    <citation type="journal article" date="2019" name="Appl. Environ. Microbiol.">
        <title>Population genetics and characterization of Campylobacter jejuni isolates in western jackdaws and game birds in Finland.</title>
        <authorList>
            <person name="Kovanen S."/>
            <person name="Rossi M."/>
            <person name="Pohja-Mykra M."/>
            <person name="Nieminen T."/>
            <person name="Raunio-Saarnisto M."/>
            <person name="Sauvala M."/>
            <person name="Fredriksson-Ahomaa M."/>
            <person name="Hanninen M.L."/>
            <person name="Kivisto R."/>
        </authorList>
    </citation>
    <scope>NUCLEOTIDE SEQUENCE [LARGE SCALE GENOMIC DNA]</scope>
    <source>
        <strain evidence="2">CB304</strain>
    </source>
</reference>
<feature type="non-terminal residue" evidence="2">
    <location>
        <position position="97"/>
    </location>
</feature>
<dbReference type="PANTHER" id="PTHR42792:SF2">
    <property type="entry name" value="FLAGELLIN"/>
    <property type="match status" value="1"/>
</dbReference>
<protein>
    <submittedName>
        <fullName evidence="2">Flagellin</fullName>
    </submittedName>
</protein>
<proteinExistence type="predicted"/>
<evidence type="ECO:0000259" key="1">
    <source>
        <dbReference type="Pfam" id="PF00669"/>
    </source>
</evidence>
<dbReference type="AlphaFoldDB" id="A0A431FU78"/>
<dbReference type="GO" id="GO:0005198">
    <property type="term" value="F:structural molecule activity"/>
    <property type="evidence" value="ECO:0007669"/>
    <property type="project" value="InterPro"/>
</dbReference>
<dbReference type="InterPro" id="IPR001492">
    <property type="entry name" value="Flagellin"/>
</dbReference>
<dbReference type="PANTHER" id="PTHR42792">
    <property type="entry name" value="FLAGELLIN"/>
    <property type="match status" value="1"/>
</dbReference>
<keyword evidence="2" id="KW-0966">Cell projection</keyword>
<dbReference type="EMBL" id="PRCE01000305">
    <property type="protein sequence ID" value="RTJ97111.1"/>
    <property type="molecule type" value="Genomic_DNA"/>
</dbReference>
<keyword evidence="2" id="KW-0969">Cilium</keyword>
<dbReference type="PRINTS" id="PR00207">
    <property type="entry name" value="FLAGELLIN"/>
</dbReference>
<gene>
    <name evidence="2" type="ORF">C3H48_10925</name>
</gene>
<keyword evidence="2" id="KW-0282">Flagellum</keyword>